<organism evidence="4 5">
    <name type="scientific">Maribellus luteus</name>
    <dbReference type="NCBI Taxonomy" id="2305463"/>
    <lineage>
        <taxon>Bacteria</taxon>
        <taxon>Pseudomonadati</taxon>
        <taxon>Bacteroidota</taxon>
        <taxon>Bacteroidia</taxon>
        <taxon>Marinilabiliales</taxon>
        <taxon>Prolixibacteraceae</taxon>
        <taxon>Maribellus</taxon>
    </lineage>
</organism>
<dbReference type="EMBL" id="QWGR01000009">
    <property type="protein sequence ID" value="RIJ47267.1"/>
    <property type="molecule type" value="Genomic_DNA"/>
</dbReference>
<dbReference type="InterPro" id="IPR027385">
    <property type="entry name" value="Beta-barrel_OMP"/>
</dbReference>
<feature type="domain" description="Outer membrane protein beta-barrel" evidence="3">
    <location>
        <begin position="11"/>
        <end position="162"/>
    </location>
</feature>
<dbReference type="OrthoDB" id="1118003at2"/>
<evidence type="ECO:0000313" key="5">
    <source>
        <dbReference type="Proteomes" id="UP000265926"/>
    </source>
</evidence>
<dbReference type="Gene3D" id="2.40.160.20">
    <property type="match status" value="1"/>
</dbReference>
<protein>
    <recommendedName>
        <fullName evidence="3">Outer membrane protein beta-barrel domain-containing protein</fullName>
    </recommendedName>
</protein>
<gene>
    <name evidence="4" type="ORF">D1614_15425</name>
</gene>
<dbReference type="RefSeq" id="WP_119438982.1">
    <property type="nucleotide sequence ID" value="NZ_QWGR01000009.1"/>
</dbReference>
<proteinExistence type="predicted"/>
<name>A0A399SZ25_9BACT</name>
<dbReference type="InterPro" id="IPR011250">
    <property type="entry name" value="OMP/PagP_B-barrel"/>
</dbReference>
<dbReference type="Proteomes" id="UP000265926">
    <property type="component" value="Unassembled WGS sequence"/>
</dbReference>
<evidence type="ECO:0000313" key="4">
    <source>
        <dbReference type="EMBL" id="RIJ47267.1"/>
    </source>
</evidence>
<accession>A0A399SZ25</accession>
<evidence type="ECO:0000256" key="2">
    <source>
        <dbReference type="SAM" id="SignalP"/>
    </source>
</evidence>
<keyword evidence="5" id="KW-1185">Reference proteome</keyword>
<feature type="chain" id="PRO_5017475759" description="Outer membrane protein beta-barrel domain-containing protein" evidence="2">
    <location>
        <begin position="21"/>
        <end position="173"/>
    </location>
</feature>
<dbReference type="AlphaFoldDB" id="A0A399SZ25"/>
<sequence>MKKRILFFVMVCLVSFASVAQAPLEKGAMQINTGIGLSSWGLPVYGGLEYGIGNNISVGGELSYRSKSESYSSSKWKTSYTSISGLANYHFNEVLNIPSQFDFYAGLSLGYSVFNSKYDGPGGDYYSGSGSSGLYLNAQVGGRYFFSDKIGVNLELGGGNVFSGGKVGVTILL</sequence>
<feature type="signal peptide" evidence="2">
    <location>
        <begin position="1"/>
        <end position="20"/>
    </location>
</feature>
<dbReference type="Pfam" id="PF13505">
    <property type="entry name" value="OMP_b-brl"/>
    <property type="match status" value="1"/>
</dbReference>
<reference evidence="4 5" key="1">
    <citation type="submission" date="2018-08" db="EMBL/GenBank/DDBJ databases">
        <title>Pallidiluteibacterium maritimus gen. nov., sp. nov., isolated from coastal sediment.</title>
        <authorList>
            <person name="Zhou L.Y."/>
        </authorList>
    </citation>
    <scope>NUCLEOTIDE SEQUENCE [LARGE SCALE GENOMIC DNA]</scope>
    <source>
        <strain evidence="4 5">XSD2</strain>
    </source>
</reference>
<keyword evidence="1 2" id="KW-0732">Signal</keyword>
<comment type="caution">
    <text evidence="4">The sequence shown here is derived from an EMBL/GenBank/DDBJ whole genome shotgun (WGS) entry which is preliminary data.</text>
</comment>
<evidence type="ECO:0000256" key="1">
    <source>
        <dbReference type="ARBA" id="ARBA00022729"/>
    </source>
</evidence>
<dbReference type="SUPFAM" id="SSF56925">
    <property type="entry name" value="OMPA-like"/>
    <property type="match status" value="1"/>
</dbReference>
<evidence type="ECO:0000259" key="3">
    <source>
        <dbReference type="Pfam" id="PF13505"/>
    </source>
</evidence>